<gene>
    <name evidence="4" type="ORF">KUA55_00760</name>
</gene>
<dbReference type="RefSeq" id="WP_218324260.1">
    <property type="nucleotide sequence ID" value="NZ_JAHUZB010000001.1"/>
</dbReference>
<keyword evidence="5" id="KW-1185">Reference proteome</keyword>
<evidence type="ECO:0000313" key="5">
    <source>
        <dbReference type="Proteomes" id="UP000774130"/>
    </source>
</evidence>
<comment type="pathway">
    <text evidence="2">Amino-acid biosynthesis; L-histidine biosynthesis; L-histidine from 5-phospho-alpha-D-ribose 1-diphosphate: step 8/9.</text>
</comment>
<sequence>MFISNAHTHCTWCDGKNTLTEMAQAAIDLGFTDLGFTSHSYAPFDPSCLGVEDEFGYQKAIAEVQDKFAGQIQLSTGIEQDYYSPAILQNYDYTIGSVHYFPPQDGIFRSVDESPESLAETLQTFYQGDAYKMIQDFYNNVVKHISKNQNKIVGHFDLITKFNEKNPWFDATSEEYQKIASTALNQVIDVIQTYDGLVEVNTGAISRNWRSGPYPQDFLMKILLDRKVPIIITSDSHATDTLTCFFPETKQILADIGFKESYQLKDGIFQPIAF</sequence>
<evidence type="ECO:0000256" key="2">
    <source>
        <dbReference type="RuleBase" id="RU366003"/>
    </source>
</evidence>
<accession>A0ABS6T7R5</accession>
<dbReference type="PANTHER" id="PTHR21039">
    <property type="entry name" value="HISTIDINOL PHOSPHATASE-RELATED"/>
    <property type="match status" value="1"/>
</dbReference>
<dbReference type="PANTHER" id="PTHR21039:SF0">
    <property type="entry name" value="HISTIDINOL-PHOSPHATASE"/>
    <property type="match status" value="1"/>
</dbReference>
<protein>
    <recommendedName>
        <fullName evidence="2">Histidinol-phosphatase</fullName>
        <shortName evidence="2">HolPase</shortName>
        <ecNumber evidence="2">3.1.3.15</ecNumber>
    </recommendedName>
</protein>
<name>A0ABS6T7R5_9ENTE</name>
<reference evidence="4 5" key="1">
    <citation type="submission" date="2021-06" db="EMBL/GenBank/DDBJ databases">
        <title>Enterococcus alishanensis sp. nov., a novel lactic acid bacterium isolated from fresh coffee beans.</title>
        <authorList>
            <person name="Chen Y.-S."/>
        </authorList>
    </citation>
    <scope>NUCLEOTIDE SEQUENCE [LARGE SCALE GENOMIC DNA]</scope>
    <source>
        <strain evidence="4 5">ALS3</strain>
    </source>
</reference>
<comment type="catalytic activity">
    <reaction evidence="2">
        <text>L-histidinol phosphate + H2O = L-histidinol + phosphate</text>
        <dbReference type="Rhea" id="RHEA:14465"/>
        <dbReference type="ChEBI" id="CHEBI:15377"/>
        <dbReference type="ChEBI" id="CHEBI:43474"/>
        <dbReference type="ChEBI" id="CHEBI:57699"/>
        <dbReference type="ChEBI" id="CHEBI:57980"/>
        <dbReference type="EC" id="3.1.3.15"/>
    </reaction>
</comment>
<keyword evidence="2" id="KW-0028">Amino-acid biosynthesis</keyword>
<dbReference type="InterPro" id="IPR004013">
    <property type="entry name" value="PHP_dom"/>
</dbReference>
<comment type="caution">
    <text evidence="4">The sequence shown here is derived from an EMBL/GenBank/DDBJ whole genome shotgun (WGS) entry which is preliminary data.</text>
</comment>
<feature type="domain" description="PHP" evidence="3">
    <location>
        <begin position="7"/>
        <end position="202"/>
    </location>
</feature>
<dbReference type="Pfam" id="PF02811">
    <property type="entry name" value="PHP"/>
    <property type="match status" value="1"/>
</dbReference>
<dbReference type="EMBL" id="JAHUZB010000001">
    <property type="protein sequence ID" value="MBV7389193.1"/>
    <property type="molecule type" value="Genomic_DNA"/>
</dbReference>
<organism evidence="4 5">
    <name type="scientific">Enterococcus alishanensis</name>
    <dbReference type="NCBI Taxonomy" id="1303817"/>
    <lineage>
        <taxon>Bacteria</taxon>
        <taxon>Bacillati</taxon>
        <taxon>Bacillota</taxon>
        <taxon>Bacilli</taxon>
        <taxon>Lactobacillales</taxon>
        <taxon>Enterococcaceae</taxon>
        <taxon>Enterococcus</taxon>
    </lineage>
</organism>
<dbReference type="Proteomes" id="UP000774130">
    <property type="component" value="Unassembled WGS sequence"/>
</dbReference>
<proteinExistence type="inferred from homology"/>
<keyword evidence="2" id="KW-0368">Histidine biosynthesis</keyword>
<dbReference type="InterPro" id="IPR010140">
    <property type="entry name" value="Histidinol_P_phosphatase_HisJ"/>
</dbReference>
<evidence type="ECO:0000313" key="4">
    <source>
        <dbReference type="EMBL" id="MBV7389193.1"/>
    </source>
</evidence>
<evidence type="ECO:0000259" key="3">
    <source>
        <dbReference type="Pfam" id="PF02811"/>
    </source>
</evidence>
<keyword evidence="1 2" id="KW-0378">Hydrolase</keyword>
<dbReference type="NCBIfam" id="TIGR01856">
    <property type="entry name" value="hisJ_fam"/>
    <property type="match status" value="1"/>
</dbReference>
<dbReference type="EC" id="3.1.3.15" evidence="2"/>
<evidence type="ECO:0000256" key="1">
    <source>
        <dbReference type="ARBA" id="ARBA00022801"/>
    </source>
</evidence>
<comment type="similarity">
    <text evidence="2">Belongs to the PHP hydrolase family. HisK subfamily.</text>
</comment>